<dbReference type="SMART" id="SM00387">
    <property type="entry name" value="HATPase_c"/>
    <property type="match status" value="1"/>
</dbReference>
<dbReference type="SUPFAM" id="SSF52172">
    <property type="entry name" value="CheY-like"/>
    <property type="match status" value="1"/>
</dbReference>
<evidence type="ECO:0000313" key="16">
    <source>
        <dbReference type="Proteomes" id="UP001327986"/>
    </source>
</evidence>
<feature type="domain" description="Histidine kinase" evidence="11">
    <location>
        <begin position="505"/>
        <end position="717"/>
    </location>
</feature>
<dbReference type="Gene3D" id="3.30.565.10">
    <property type="entry name" value="Histidine kinase-like ATPase, C-terminal domain"/>
    <property type="match status" value="1"/>
</dbReference>
<dbReference type="SMART" id="SM00091">
    <property type="entry name" value="PAS"/>
    <property type="match status" value="2"/>
</dbReference>
<dbReference type="GO" id="GO:0000155">
    <property type="term" value="F:phosphorelay sensor kinase activity"/>
    <property type="evidence" value="ECO:0007669"/>
    <property type="project" value="InterPro"/>
</dbReference>
<evidence type="ECO:0000256" key="6">
    <source>
        <dbReference type="ARBA" id="ARBA00022777"/>
    </source>
</evidence>
<dbReference type="InterPro" id="IPR031621">
    <property type="entry name" value="HisKA_7TM"/>
</dbReference>
<dbReference type="PROSITE" id="PS50109">
    <property type="entry name" value="HIS_KIN"/>
    <property type="match status" value="1"/>
</dbReference>
<dbReference type="Pfam" id="PF13188">
    <property type="entry name" value="PAS_8"/>
    <property type="match status" value="1"/>
</dbReference>
<feature type="domain" description="PAS" evidence="13">
    <location>
        <begin position="372"/>
        <end position="421"/>
    </location>
</feature>
<evidence type="ECO:0000256" key="1">
    <source>
        <dbReference type="ARBA" id="ARBA00000085"/>
    </source>
</evidence>
<dbReference type="AlphaFoldDB" id="A0AB38Z9H7"/>
<dbReference type="InterPro" id="IPR036890">
    <property type="entry name" value="HATPase_C_sf"/>
</dbReference>
<dbReference type="InterPro" id="IPR003594">
    <property type="entry name" value="HATPase_dom"/>
</dbReference>
<evidence type="ECO:0000256" key="4">
    <source>
        <dbReference type="ARBA" id="ARBA00022679"/>
    </source>
</evidence>
<feature type="modified residue" description="4-aspartylphosphate" evidence="9">
    <location>
        <position position="789"/>
    </location>
</feature>
<dbReference type="Proteomes" id="UP001327986">
    <property type="component" value="Chromosome"/>
</dbReference>
<dbReference type="SUPFAM" id="SSF55874">
    <property type="entry name" value="ATPase domain of HSP90 chaperone/DNA topoisomerase II/histidine kinase"/>
    <property type="match status" value="1"/>
</dbReference>
<evidence type="ECO:0000256" key="5">
    <source>
        <dbReference type="ARBA" id="ARBA00022741"/>
    </source>
</evidence>
<dbReference type="EC" id="2.7.13.3" evidence="2"/>
<dbReference type="Gene3D" id="1.10.287.130">
    <property type="match status" value="1"/>
</dbReference>
<dbReference type="RefSeq" id="WP_324664829.1">
    <property type="nucleotide sequence ID" value="NZ_CP141531.1"/>
</dbReference>
<dbReference type="Pfam" id="PF02518">
    <property type="entry name" value="HATPase_c"/>
    <property type="match status" value="1"/>
</dbReference>
<dbReference type="InterPro" id="IPR000014">
    <property type="entry name" value="PAS"/>
</dbReference>
<dbReference type="InterPro" id="IPR000700">
    <property type="entry name" value="PAS-assoc_C"/>
</dbReference>
<keyword evidence="4" id="KW-0808">Transferase</keyword>
<keyword evidence="10" id="KW-1133">Transmembrane helix</keyword>
<dbReference type="CDD" id="cd00130">
    <property type="entry name" value="PAS"/>
    <property type="match status" value="2"/>
</dbReference>
<dbReference type="CDD" id="cd00082">
    <property type="entry name" value="HisKA"/>
    <property type="match status" value="1"/>
</dbReference>
<dbReference type="GO" id="GO:0005524">
    <property type="term" value="F:ATP binding"/>
    <property type="evidence" value="ECO:0007669"/>
    <property type="project" value="UniProtKB-KW"/>
</dbReference>
<feature type="transmembrane region" description="Helical" evidence="10">
    <location>
        <begin position="6"/>
        <end position="26"/>
    </location>
</feature>
<evidence type="ECO:0000256" key="3">
    <source>
        <dbReference type="ARBA" id="ARBA00022553"/>
    </source>
</evidence>
<evidence type="ECO:0000256" key="10">
    <source>
        <dbReference type="SAM" id="Phobius"/>
    </source>
</evidence>
<evidence type="ECO:0000259" key="13">
    <source>
        <dbReference type="PROSITE" id="PS50112"/>
    </source>
</evidence>
<feature type="domain" description="PAC" evidence="14">
    <location>
        <begin position="300"/>
        <end position="351"/>
    </location>
</feature>
<dbReference type="InterPro" id="IPR036097">
    <property type="entry name" value="HisK_dim/P_sf"/>
</dbReference>
<dbReference type="SUPFAM" id="SSF47384">
    <property type="entry name" value="Homodimeric domain of signal transducing histidine kinase"/>
    <property type="match status" value="1"/>
</dbReference>
<dbReference type="SMART" id="SM00388">
    <property type="entry name" value="HisKA"/>
    <property type="match status" value="1"/>
</dbReference>
<sequence length="861" mass="96411">MSQSYLVFYYLAMTISLLTCLTVVVLSWKNREAPGARAMLGLAVATFIWGFGFIFEAASSSLSQQILFNNIGYIGSMSVPVTWLLFAILYTNAGKPFANWKKVLLSVFPFFIIIMVWSNDAHQLMWSNEHQVASGPFLVVAKTYGPLFWIAVVHNYTLVISGAIILIRQLFIGVPLYRKQAFILLFAACLPLVWNAIYVFDLLSLPRKDLTPVMFAISGIAITLGLMRFKLFKTIPFAYPIIVQQMNDGVLVFDSSDHLLETNPAACRMTGLDNSMVGHELKDICHLSPLLECLAIADFGHLDLESTSKTKGQFFDLDKQPLFDKRQQQVGWLATIRDISQRKQTAQELKERKEQYFTLVEHGNDGIAIVQNGLIIYANSKIKEMSGYQLEEILEKPFTQFVSPEQRKTVEKYYQKRIGGQESAGRYEARLINKQGQEVYVEISASIIEYEGQIADIAIVRDLTANKQAELENRKLRDKAEMASRLAAIGEMASRLAAIGEMAAGIAHEINNPLTGVIGFSELLATRGDLPKEVMADLQIINHGSQRVVEIVKRLLTFARQNKPVKTRLDVHELLDNTLEFRSYVFKTANIEVIRQYDPKLPWITADPGQLQQVFLNIFINAEQAMRKVHDGGKITITTTRKDQFLSIRIADDGPGMTPEVKAKIFQPFFTTKGPKDGTGLGLSLAMAIILDHHGTIEVESEYGQGTAFTINLPLDSETEASSGRTAVSPPIKASKRTASIMVVDDEEHICQLVSRVIEQMHHKAESFNDPTQALLKLESDSYDLILLDISMPGMSGLEFYSRIIAKRPELADRVIFMTGDMAAPGLEARLKQTDLMYIVKPFQPAALEQFLSKVLKEQLG</sequence>
<keyword evidence="8" id="KW-0902">Two-component regulatory system</keyword>
<feature type="transmembrane region" description="Helical" evidence="10">
    <location>
        <begin position="38"/>
        <end position="59"/>
    </location>
</feature>
<dbReference type="InterPro" id="IPR011006">
    <property type="entry name" value="CheY-like_superfamily"/>
</dbReference>
<dbReference type="EMBL" id="CP141531">
    <property type="protein sequence ID" value="WRO07221.1"/>
    <property type="molecule type" value="Genomic_DNA"/>
</dbReference>
<evidence type="ECO:0000313" key="15">
    <source>
        <dbReference type="EMBL" id="WRO07221.1"/>
    </source>
</evidence>
<feature type="transmembrane region" description="Helical" evidence="10">
    <location>
        <begin position="147"/>
        <end position="170"/>
    </location>
</feature>
<dbReference type="SMART" id="SM00448">
    <property type="entry name" value="REC"/>
    <property type="match status" value="1"/>
</dbReference>
<dbReference type="PROSITE" id="PS50112">
    <property type="entry name" value="PAS"/>
    <property type="match status" value="1"/>
</dbReference>
<proteinExistence type="predicted"/>
<feature type="domain" description="PAC" evidence="14">
    <location>
        <begin position="425"/>
        <end position="475"/>
    </location>
</feature>
<reference evidence="15" key="1">
    <citation type="submission" date="2023-12" db="EMBL/GenBank/DDBJ databases">
        <title>Isolation of organohalide respiring bacteria Dehalococcoides mccartyi strain GPTCE1 in groundwater collected near a chemical plant in Suzhou, China.</title>
        <authorList>
            <person name="Liu G."/>
        </authorList>
    </citation>
    <scope>NUCLEOTIDE SEQUENCE</scope>
    <source>
        <strain evidence="15">GPTCE1</strain>
    </source>
</reference>
<protein>
    <recommendedName>
        <fullName evidence="2">histidine kinase</fullName>
        <ecNumber evidence="2">2.7.13.3</ecNumber>
    </recommendedName>
</protein>
<gene>
    <name evidence="15" type="ORF">VLL09_07505</name>
</gene>
<dbReference type="PANTHER" id="PTHR43065">
    <property type="entry name" value="SENSOR HISTIDINE KINASE"/>
    <property type="match status" value="1"/>
</dbReference>
<dbReference type="PROSITE" id="PS50110">
    <property type="entry name" value="RESPONSE_REGULATORY"/>
    <property type="match status" value="1"/>
</dbReference>
<feature type="transmembrane region" description="Helical" evidence="10">
    <location>
        <begin position="71"/>
        <end position="91"/>
    </location>
</feature>
<evidence type="ECO:0000259" key="12">
    <source>
        <dbReference type="PROSITE" id="PS50110"/>
    </source>
</evidence>
<keyword evidence="5" id="KW-0547">Nucleotide-binding</keyword>
<evidence type="ECO:0000259" key="11">
    <source>
        <dbReference type="PROSITE" id="PS50109"/>
    </source>
</evidence>
<keyword evidence="10" id="KW-0472">Membrane</keyword>
<feature type="transmembrane region" description="Helical" evidence="10">
    <location>
        <begin position="103"/>
        <end position="119"/>
    </location>
</feature>
<dbReference type="PANTHER" id="PTHR43065:SF46">
    <property type="entry name" value="C4-DICARBOXYLATE TRANSPORT SENSOR PROTEIN DCTB"/>
    <property type="match status" value="1"/>
</dbReference>
<feature type="domain" description="Response regulatory" evidence="12">
    <location>
        <begin position="740"/>
        <end position="856"/>
    </location>
</feature>
<keyword evidence="6 15" id="KW-0418">Kinase</keyword>
<organism evidence="15 16">
    <name type="scientific">Dehalococcoides mccartyi</name>
    <dbReference type="NCBI Taxonomy" id="61435"/>
    <lineage>
        <taxon>Bacteria</taxon>
        <taxon>Bacillati</taxon>
        <taxon>Chloroflexota</taxon>
        <taxon>Dehalococcoidia</taxon>
        <taxon>Dehalococcoidales</taxon>
        <taxon>Dehalococcoidaceae</taxon>
        <taxon>Dehalococcoides</taxon>
    </lineage>
</organism>
<keyword evidence="7" id="KW-0067">ATP-binding</keyword>
<dbReference type="Pfam" id="PF00512">
    <property type="entry name" value="HisKA"/>
    <property type="match status" value="1"/>
</dbReference>
<dbReference type="InterPro" id="IPR035965">
    <property type="entry name" value="PAS-like_dom_sf"/>
</dbReference>
<dbReference type="PROSITE" id="PS50113">
    <property type="entry name" value="PAC"/>
    <property type="match status" value="2"/>
</dbReference>
<dbReference type="InterPro" id="IPR004358">
    <property type="entry name" value="Sig_transdc_His_kin-like_C"/>
</dbReference>
<name>A0AB38Z9H7_9CHLR</name>
<dbReference type="PRINTS" id="PR00344">
    <property type="entry name" value="BCTRLSENSOR"/>
</dbReference>
<dbReference type="Pfam" id="PF13426">
    <property type="entry name" value="PAS_9"/>
    <property type="match status" value="1"/>
</dbReference>
<feature type="transmembrane region" description="Helical" evidence="10">
    <location>
        <begin position="182"/>
        <end position="200"/>
    </location>
</feature>
<accession>A0AB38Z9H7</accession>
<evidence type="ECO:0000256" key="2">
    <source>
        <dbReference type="ARBA" id="ARBA00012438"/>
    </source>
</evidence>
<dbReference type="InterPro" id="IPR005467">
    <property type="entry name" value="His_kinase_dom"/>
</dbReference>
<keyword evidence="10" id="KW-0812">Transmembrane</keyword>
<dbReference type="SUPFAM" id="SSF55785">
    <property type="entry name" value="PYP-like sensor domain (PAS domain)"/>
    <property type="match status" value="2"/>
</dbReference>
<dbReference type="Gene3D" id="3.30.450.20">
    <property type="entry name" value="PAS domain"/>
    <property type="match status" value="2"/>
</dbReference>
<evidence type="ECO:0000256" key="9">
    <source>
        <dbReference type="PROSITE-ProRule" id="PRU00169"/>
    </source>
</evidence>
<dbReference type="Pfam" id="PF00072">
    <property type="entry name" value="Response_reg"/>
    <property type="match status" value="1"/>
</dbReference>
<dbReference type="InterPro" id="IPR001789">
    <property type="entry name" value="Sig_transdc_resp-reg_receiver"/>
</dbReference>
<dbReference type="Gene3D" id="3.40.50.2300">
    <property type="match status" value="1"/>
</dbReference>
<dbReference type="InterPro" id="IPR003661">
    <property type="entry name" value="HisK_dim/P_dom"/>
</dbReference>
<dbReference type="CDD" id="cd00156">
    <property type="entry name" value="REC"/>
    <property type="match status" value="1"/>
</dbReference>
<dbReference type="Pfam" id="PF16927">
    <property type="entry name" value="HisKA_7TM"/>
    <property type="match status" value="1"/>
</dbReference>
<comment type="catalytic activity">
    <reaction evidence="1">
        <text>ATP + protein L-histidine = ADP + protein N-phospho-L-histidine.</text>
        <dbReference type="EC" id="2.7.13.3"/>
    </reaction>
</comment>
<dbReference type="NCBIfam" id="TIGR00229">
    <property type="entry name" value="sensory_box"/>
    <property type="match status" value="2"/>
</dbReference>
<keyword evidence="3 9" id="KW-0597">Phosphoprotein</keyword>
<evidence type="ECO:0000259" key="14">
    <source>
        <dbReference type="PROSITE" id="PS50113"/>
    </source>
</evidence>
<evidence type="ECO:0000256" key="7">
    <source>
        <dbReference type="ARBA" id="ARBA00022840"/>
    </source>
</evidence>
<evidence type="ECO:0000256" key="8">
    <source>
        <dbReference type="ARBA" id="ARBA00023012"/>
    </source>
</evidence>